<dbReference type="InterPro" id="IPR010978">
    <property type="entry name" value="tRNA-bd_arm"/>
</dbReference>
<dbReference type="InterPro" id="IPR002303">
    <property type="entry name" value="Valyl-tRNA_ligase"/>
</dbReference>
<dbReference type="SUPFAM" id="SSF46589">
    <property type="entry name" value="tRNA-binding arm"/>
    <property type="match status" value="1"/>
</dbReference>
<dbReference type="Proteomes" id="UP000460298">
    <property type="component" value="Unassembled WGS sequence"/>
</dbReference>
<dbReference type="CDD" id="cd00817">
    <property type="entry name" value="ValRS_core"/>
    <property type="match status" value="1"/>
</dbReference>
<evidence type="ECO:0000313" key="16">
    <source>
        <dbReference type="EMBL" id="KAB2933592.1"/>
    </source>
</evidence>
<evidence type="ECO:0000256" key="7">
    <source>
        <dbReference type="ARBA" id="ARBA00022917"/>
    </source>
</evidence>
<sequence length="917" mass="104137">MTAELPSRYSHTETEARWQELWERFGAFSPEFAEKAGLPQTGDPYCIVIPPPNVTGQLHVGHALNNTIQDVLIRTARKMGRPTLWVPGVDHAGIATQARVEKDLKEKEGVSKHELGREEFLKRVWEWKHHFGGVITKQIRRLGFSVDWSRERFTMDEGLSRAVRKVFVDLYKEGLIYRDTRMVNWDPEARTVLSDLEVDYEEGFKGELWSFAYPLTDGSGEIVVATTRPETMLGDTAIAVHPDDARYRHLIGKTCKLPFVNREVPIIADGILVDPEFGTGAVKVTPAHDPNDFEVGKRHDLEFITIFDLSARVNENGGEFAGMDRYEARKAIKAKIADLGLERGSKENIMSLGRSQRSGAVVEPMISTQWFVKVGPLAEEAIAAVETGKIRFVPDQWKNLFYAWMRDIRDWCISRQLWWGHQIPAWHCADCGHTTVSMEDVTSCEHCQSDNVTQDEDVLDTWFSSGLWPFSTLGWPEPTHDLRTWYPNTVLVTAYDIIFFWVARMIMLGLHFMKDVPFGDVYIHGLMRDEKGRKISKSLGNNIDPIDVVNDFGADAYRFFLIATLTEGKDSTYSEGRLKGYQNFANKVWNSSRFVFMNLPADFRPVADTKELTSLALETEDLWILKQLNHLLETLNRTIGNYKFHIATEELYAFIWNQFCDWYVELIKSRLYEKEMTPSKEAALQTAFYVLRSILNVLHPFMPHITEEIFAIQKQYLNNDGQNGNAGSSGKASDADPRFLMWEPWPVAAPLSQAQLTEASVLEVLQEVITKARLIRAEAGLAPDRKIRIVVQTANAELGRVIQVKEKAVLRLSQAETIEITKSHNAGKFESMEAFSEGEVFVPLEGLLDVAKEKDRLNKEIAKTSQLAEGARKKLGNAKFVESAPADVIEKEKQKLEEADEKLNSLKKGLERLAKMG</sequence>
<evidence type="ECO:0000259" key="15">
    <source>
        <dbReference type="Pfam" id="PF10458"/>
    </source>
</evidence>
<dbReference type="InterPro" id="IPR009080">
    <property type="entry name" value="tRNAsynth_Ia_anticodon-bd"/>
</dbReference>
<protein>
    <recommendedName>
        <fullName evidence="12">Valine--tRNA ligase</fullName>
        <ecNumber evidence="12">6.1.1.9</ecNumber>
    </recommendedName>
    <alternativeName>
        <fullName evidence="12">Valyl-tRNA synthetase</fullName>
        <shortName evidence="12">ValRS</shortName>
    </alternativeName>
</protein>
<keyword evidence="5 12" id="KW-0547">Nucleotide-binding</keyword>
<dbReference type="PANTHER" id="PTHR11946">
    <property type="entry name" value="VALYL-TRNA SYNTHETASES"/>
    <property type="match status" value="1"/>
</dbReference>
<evidence type="ECO:0000256" key="1">
    <source>
        <dbReference type="ARBA" id="ARBA00004496"/>
    </source>
</evidence>
<dbReference type="InterPro" id="IPR009008">
    <property type="entry name" value="Val/Leu/Ile-tRNA-synth_edit"/>
</dbReference>
<dbReference type="InterPro" id="IPR033705">
    <property type="entry name" value="Anticodon_Ia_Val"/>
</dbReference>
<comment type="domain">
    <text evidence="12">ValRS has two distinct active sites: one for aminoacylation and one for editing. The misactivated threonine is translocated from the active site to the editing site.</text>
</comment>
<evidence type="ECO:0000313" key="17">
    <source>
        <dbReference type="Proteomes" id="UP000460298"/>
    </source>
</evidence>
<accession>A0A833H2U6</accession>
<dbReference type="HAMAP" id="MF_02004">
    <property type="entry name" value="Val_tRNA_synth_type1"/>
    <property type="match status" value="1"/>
</dbReference>
<evidence type="ECO:0000256" key="3">
    <source>
        <dbReference type="ARBA" id="ARBA00022490"/>
    </source>
</evidence>
<dbReference type="InterPro" id="IPR014729">
    <property type="entry name" value="Rossmann-like_a/b/a_fold"/>
</dbReference>
<reference evidence="16 17" key="1">
    <citation type="submission" date="2019-10" db="EMBL/GenBank/DDBJ databases">
        <title>Extracellular Electron Transfer in a Candidatus Methanoperedens spp. Enrichment Culture.</title>
        <authorList>
            <person name="Berger S."/>
            <person name="Rangel Shaw D."/>
            <person name="Berben T."/>
            <person name="In 'T Zandt M."/>
            <person name="Frank J."/>
            <person name="Reimann J."/>
            <person name="Jetten M.S.M."/>
            <person name="Welte C.U."/>
        </authorList>
    </citation>
    <scope>NUCLEOTIDE SEQUENCE [LARGE SCALE GENOMIC DNA]</scope>
    <source>
        <strain evidence="16">SB12</strain>
    </source>
</reference>
<proteinExistence type="inferred from homology"/>
<keyword evidence="9 12" id="KW-0030">Aminoacyl-tRNA synthetase</keyword>
<evidence type="ECO:0000259" key="14">
    <source>
        <dbReference type="Pfam" id="PF08264"/>
    </source>
</evidence>
<dbReference type="GO" id="GO:0002161">
    <property type="term" value="F:aminoacyl-tRNA deacylase activity"/>
    <property type="evidence" value="ECO:0007669"/>
    <property type="project" value="InterPro"/>
</dbReference>
<dbReference type="FunFam" id="3.90.740.10:FF:000005">
    <property type="entry name" value="Valine--tRNA ligase, mitochondrial"/>
    <property type="match status" value="1"/>
</dbReference>
<evidence type="ECO:0000256" key="10">
    <source>
        <dbReference type="ARBA" id="ARBA00047552"/>
    </source>
</evidence>
<comment type="catalytic activity">
    <reaction evidence="10 12">
        <text>tRNA(Val) + L-valine + ATP = L-valyl-tRNA(Val) + AMP + diphosphate</text>
        <dbReference type="Rhea" id="RHEA:10704"/>
        <dbReference type="Rhea" id="RHEA-COMP:9672"/>
        <dbReference type="Rhea" id="RHEA-COMP:9708"/>
        <dbReference type="ChEBI" id="CHEBI:30616"/>
        <dbReference type="ChEBI" id="CHEBI:33019"/>
        <dbReference type="ChEBI" id="CHEBI:57762"/>
        <dbReference type="ChEBI" id="CHEBI:78442"/>
        <dbReference type="ChEBI" id="CHEBI:78537"/>
        <dbReference type="ChEBI" id="CHEBI:456215"/>
        <dbReference type="EC" id="6.1.1.9"/>
    </reaction>
</comment>
<dbReference type="NCBIfam" id="TIGR00422">
    <property type="entry name" value="valS"/>
    <property type="match status" value="1"/>
</dbReference>
<comment type="caution">
    <text evidence="12">Lacks conserved residue(s) required for the propagation of feature annotation.</text>
</comment>
<dbReference type="AlphaFoldDB" id="A0A833H2U6"/>
<dbReference type="Pfam" id="PF00133">
    <property type="entry name" value="tRNA-synt_1"/>
    <property type="match status" value="1"/>
</dbReference>
<dbReference type="GO" id="GO:0006438">
    <property type="term" value="P:valyl-tRNA aminoacylation"/>
    <property type="evidence" value="ECO:0007669"/>
    <property type="project" value="UniProtKB-UniRule"/>
</dbReference>
<dbReference type="EMBL" id="WBUI01000005">
    <property type="protein sequence ID" value="KAB2933592.1"/>
    <property type="molecule type" value="Genomic_DNA"/>
</dbReference>
<dbReference type="SUPFAM" id="SSF52374">
    <property type="entry name" value="Nucleotidylyl transferase"/>
    <property type="match status" value="1"/>
</dbReference>
<evidence type="ECO:0000256" key="8">
    <source>
        <dbReference type="ARBA" id="ARBA00023054"/>
    </source>
</evidence>
<dbReference type="InterPro" id="IPR002300">
    <property type="entry name" value="aa-tRNA-synth_Ia"/>
</dbReference>
<dbReference type="CDD" id="cd07962">
    <property type="entry name" value="Anticodon_Ia_Val"/>
    <property type="match status" value="1"/>
</dbReference>
<dbReference type="InterPro" id="IPR037118">
    <property type="entry name" value="Val-tRNA_synth_C_sf"/>
</dbReference>
<gene>
    <name evidence="12" type="primary">valS</name>
    <name evidence="16" type="ORF">F9K24_07030</name>
</gene>
<dbReference type="FunFam" id="1.10.287.380:FF:000001">
    <property type="entry name" value="Valine--tRNA ligase"/>
    <property type="match status" value="1"/>
</dbReference>
<feature type="coiled-coil region" evidence="12">
    <location>
        <begin position="854"/>
        <end position="916"/>
    </location>
</feature>
<dbReference type="InterPro" id="IPR019499">
    <property type="entry name" value="Val-tRNA_synth_tRNA-bd"/>
</dbReference>
<organism evidence="16 17">
    <name type="scientific">Leptonema illini</name>
    <dbReference type="NCBI Taxonomy" id="183"/>
    <lineage>
        <taxon>Bacteria</taxon>
        <taxon>Pseudomonadati</taxon>
        <taxon>Spirochaetota</taxon>
        <taxon>Spirochaetia</taxon>
        <taxon>Leptospirales</taxon>
        <taxon>Leptospiraceae</taxon>
        <taxon>Leptonema</taxon>
    </lineage>
</organism>
<feature type="domain" description="Aminoacyl-tRNA synthetase class Ia" evidence="13">
    <location>
        <begin position="18"/>
        <end position="569"/>
    </location>
</feature>
<dbReference type="Gene3D" id="3.40.50.620">
    <property type="entry name" value="HUPs"/>
    <property type="match status" value="2"/>
</dbReference>
<dbReference type="Gene3D" id="1.10.730.10">
    <property type="entry name" value="Isoleucyl-tRNA Synthetase, Domain 1"/>
    <property type="match status" value="1"/>
</dbReference>
<comment type="caution">
    <text evidence="16">The sequence shown here is derived from an EMBL/GenBank/DDBJ whole genome shotgun (WGS) entry which is preliminary data.</text>
</comment>
<dbReference type="GO" id="GO:0005524">
    <property type="term" value="F:ATP binding"/>
    <property type="evidence" value="ECO:0007669"/>
    <property type="project" value="UniProtKB-UniRule"/>
</dbReference>
<comment type="subcellular location">
    <subcellularLocation>
        <location evidence="1 12">Cytoplasm</location>
    </subcellularLocation>
</comment>
<dbReference type="NCBIfam" id="NF004349">
    <property type="entry name" value="PRK05729.1"/>
    <property type="match status" value="1"/>
</dbReference>
<feature type="short sequence motif" description="'HIGH' region" evidence="12">
    <location>
        <begin position="52"/>
        <end position="62"/>
    </location>
</feature>
<dbReference type="FunFam" id="3.40.50.620:FF:000098">
    <property type="entry name" value="Valine--tRNA ligase"/>
    <property type="match status" value="1"/>
</dbReference>
<evidence type="ECO:0000256" key="12">
    <source>
        <dbReference type="HAMAP-Rule" id="MF_02004"/>
    </source>
</evidence>
<dbReference type="Gene3D" id="3.90.740.10">
    <property type="entry name" value="Valyl/Leucyl/Isoleucyl-tRNA synthetase, editing domain"/>
    <property type="match status" value="1"/>
</dbReference>
<dbReference type="SUPFAM" id="SSF47323">
    <property type="entry name" value="Anticodon-binding domain of a subclass of class I aminoacyl-tRNA synthetases"/>
    <property type="match status" value="1"/>
</dbReference>
<keyword evidence="3 12" id="KW-0963">Cytoplasm</keyword>
<dbReference type="EC" id="6.1.1.9" evidence="12"/>
<dbReference type="PRINTS" id="PR00986">
    <property type="entry name" value="TRNASYNTHVAL"/>
</dbReference>
<feature type="domain" description="Methionyl/Valyl/Leucyl/Isoleucyl-tRNA synthetase anticodon-binding" evidence="14">
    <location>
        <begin position="621"/>
        <end position="790"/>
    </location>
</feature>
<comment type="function">
    <text evidence="12">Catalyzes the attachment of valine to tRNA(Val). As ValRS can inadvertently accommodate and process structurally similar amino acids such as threonine, to avoid such errors, it has a 'posttransfer' editing activity that hydrolyzes mischarged Thr-tRNA(Val) in a tRNA-dependent manner.</text>
</comment>
<dbReference type="InterPro" id="IPR013155">
    <property type="entry name" value="M/V/L/I-tRNA-synth_anticd-bd"/>
</dbReference>
<dbReference type="Pfam" id="PF10458">
    <property type="entry name" value="Val_tRNA-synt_C"/>
    <property type="match status" value="1"/>
</dbReference>
<evidence type="ECO:0000256" key="2">
    <source>
        <dbReference type="ARBA" id="ARBA00011245"/>
    </source>
</evidence>
<feature type="domain" description="Valyl-tRNA synthetase tRNA-binding arm" evidence="15">
    <location>
        <begin position="849"/>
        <end position="914"/>
    </location>
</feature>
<comment type="similarity">
    <text evidence="11 12">Belongs to the class-I aminoacyl-tRNA synthetase family. ValS type 1 subfamily.</text>
</comment>
<feature type="binding site" evidence="12">
    <location>
        <position position="537"/>
    </location>
    <ligand>
        <name>ATP</name>
        <dbReference type="ChEBI" id="CHEBI:30616"/>
    </ligand>
</feature>
<evidence type="ECO:0000256" key="6">
    <source>
        <dbReference type="ARBA" id="ARBA00022840"/>
    </source>
</evidence>
<dbReference type="GO" id="GO:0004832">
    <property type="term" value="F:valine-tRNA ligase activity"/>
    <property type="evidence" value="ECO:0007669"/>
    <property type="project" value="UniProtKB-UniRule"/>
</dbReference>
<dbReference type="InterPro" id="IPR001412">
    <property type="entry name" value="aa-tRNA-synth_I_CS"/>
</dbReference>
<dbReference type="GO" id="GO:0005829">
    <property type="term" value="C:cytosol"/>
    <property type="evidence" value="ECO:0007669"/>
    <property type="project" value="TreeGrafter"/>
</dbReference>
<comment type="subunit">
    <text evidence="2 12">Monomer.</text>
</comment>
<evidence type="ECO:0000256" key="9">
    <source>
        <dbReference type="ARBA" id="ARBA00023146"/>
    </source>
</evidence>
<evidence type="ECO:0000256" key="4">
    <source>
        <dbReference type="ARBA" id="ARBA00022598"/>
    </source>
</evidence>
<keyword evidence="7 12" id="KW-0648">Protein biosynthesis</keyword>
<keyword evidence="6 12" id="KW-0067">ATP-binding</keyword>
<dbReference type="SUPFAM" id="SSF50677">
    <property type="entry name" value="ValRS/IleRS/LeuRS editing domain"/>
    <property type="match status" value="1"/>
</dbReference>
<name>A0A833H2U6_9LEPT</name>
<dbReference type="Gene3D" id="1.10.287.380">
    <property type="entry name" value="Valyl-tRNA synthetase, C-terminal domain"/>
    <property type="match status" value="1"/>
</dbReference>
<keyword evidence="8 12" id="KW-0175">Coiled coil</keyword>
<dbReference type="PANTHER" id="PTHR11946:SF93">
    <property type="entry name" value="VALINE--TRNA LIGASE, CHLOROPLASTIC_MITOCHONDRIAL 2"/>
    <property type="match status" value="1"/>
</dbReference>
<evidence type="ECO:0000256" key="5">
    <source>
        <dbReference type="ARBA" id="ARBA00022741"/>
    </source>
</evidence>
<keyword evidence="4 12" id="KW-0436">Ligase</keyword>
<evidence type="ECO:0000256" key="11">
    <source>
        <dbReference type="ARBA" id="ARBA00060830"/>
    </source>
</evidence>
<evidence type="ECO:0000259" key="13">
    <source>
        <dbReference type="Pfam" id="PF00133"/>
    </source>
</evidence>
<dbReference type="PROSITE" id="PS00178">
    <property type="entry name" value="AA_TRNA_LIGASE_I"/>
    <property type="match status" value="1"/>
</dbReference>
<dbReference type="Pfam" id="PF08264">
    <property type="entry name" value="Anticodon_1"/>
    <property type="match status" value="1"/>
</dbReference>
<comment type="domain">
    <text evidence="12">The C-terminal coiled-coil domain is crucial for aminoacylation activity.</text>
</comment>
<dbReference type="FunFam" id="3.40.50.620:FF:000032">
    <property type="entry name" value="Valine--tRNA ligase"/>
    <property type="match status" value="1"/>
</dbReference>